<reference evidence="1" key="1">
    <citation type="submission" date="2022-06" db="EMBL/GenBank/DDBJ databases">
        <title>Draft genome sequences of Pectobacterium carotovorum subsp. carotovorum str. NBRC12380.</title>
        <authorList>
            <person name="Wakabayashi Y."/>
            <person name="Kojima K."/>
        </authorList>
    </citation>
    <scope>NUCLEOTIDE SEQUENCE</scope>
    <source>
        <strain evidence="1">NBRC 12380</strain>
    </source>
</reference>
<protein>
    <submittedName>
        <fullName evidence="1">Uncharacterized protein</fullName>
    </submittedName>
</protein>
<dbReference type="EMBL" id="BRLF01000001">
    <property type="protein sequence ID" value="GKX45727.1"/>
    <property type="molecule type" value="Genomic_DNA"/>
</dbReference>
<sequence>MFLDAGKGRRKAIFSPFHTIALIIGANGGGEITLRVAQNRAGFVEPWSKVLTFP</sequence>
<keyword evidence="2" id="KW-1185">Reference proteome</keyword>
<comment type="caution">
    <text evidence="1">The sequence shown here is derived from an EMBL/GenBank/DDBJ whole genome shotgun (WGS) entry which is preliminary data.</text>
</comment>
<gene>
    <name evidence="1" type="ORF">SOASR016_04790</name>
</gene>
<name>A0ABQ5L1B8_PECCC</name>
<proteinExistence type="predicted"/>
<evidence type="ECO:0000313" key="2">
    <source>
        <dbReference type="Proteomes" id="UP001058167"/>
    </source>
</evidence>
<accession>A0ABQ5L1B8</accession>
<dbReference type="Proteomes" id="UP001058167">
    <property type="component" value="Unassembled WGS sequence"/>
</dbReference>
<organism evidence="1 2">
    <name type="scientific">Pectobacterium carotovorum subsp. carotovorum</name>
    <name type="common">Erwinia carotovora subsp. carotovora</name>
    <dbReference type="NCBI Taxonomy" id="555"/>
    <lineage>
        <taxon>Bacteria</taxon>
        <taxon>Pseudomonadati</taxon>
        <taxon>Pseudomonadota</taxon>
        <taxon>Gammaproteobacteria</taxon>
        <taxon>Enterobacterales</taxon>
        <taxon>Pectobacteriaceae</taxon>
        <taxon>Pectobacterium</taxon>
    </lineage>
</organism>
<evidence type="ECO:0000313" key="1">
    <source>
        <dbReference type="EMBL" id="GKX45727.1"/>
    </source>
</evidence>